<organism evidence="1 2">
    <name type="scientific">Magallana gigas</name>
    <name type="common">Pacific oyster</name>
    <name type="synonym">Crassostrea gigas</name>
    <dbReference type="NCBI Taxonomy" id="29159"/>
    <lineage>
        <taxon>Eukaryota</taxon>
        <taxon>Metazoa</taxon>
        <taxon>Spiralia</taxon>
        <taxon>Lophotrochozoa</taxon>
        <taxon>Mollusca</taxon>
        <taxon>Bivalvia</taxon>
        <taxon>Autobranchia</taxon>
        <taxon>Pteriomorphia</taxon>
        <taxon>Ostreida</taxon>
        <taxon>Ostreoidea</taxon>
        <taxon>Ostreidae</taxon>
        <taxon>Magallana</taxon>
    </lineage>
</organism>
<evidence type="ECO:0000313" key="1">
    <source>
        <dbReference type="EnsemblMetazoa" id="G34668.1:cds"/>
    </source>
</evidence>
<dbReference type="EnsemblMetazoa" id="G34668.1">
    <property type="protein sequence ID" value="G34668.1:cds"/>
    <property type="gene ID" value="G34668"/>
</dbReference>
<reference evidence="1" key="1">
    <citation type="submission" date="2022-08" db="UniProtKB">
        <authorList>
            <consortium name="EnsemblMetazoa"/>
        </authorList>
    </citation>
    <scope>IDENTIFICATION</scope>
    <source>
        <strain evidence="1">05x7-T-G4-1.051#20</strain>
    </source>
</reference>
<proteinExistence type="predicted"/>
<keyword evidence="2" id="KW-1185">Reference proteome</keyword>
<evidence type="ECO:0000313" key="2">
    <source>
        <dbReference type="Proteomes" id="UP000005408"/>
    </source>
</evidence>
<dbReference type="Proteomes" id="UP000005408">
    <property type="component" value="Unassembled WGS sequence"/>
</dbReference>
<dbReference type="AlphaFoldDB" id="A0A8W8MUL0"/>
<accession>A0A8W8MUL0</accession>
<protein>
    <submittedName>
        <fullName evidence="1">Uncharacterized protein</fullName>
    </submittedName>
</protein>
<name>A0A8W8MUL0_MAGGI</name>
<sequence>HRFTPILAIQGDSGWFPSFYRHQLNMLRLWNHFVTMSDDRLTQLVFMWDLEKSNNQNWSHHVKLLLQSIDMSTCFLNREVCNLNLAEIKLQQKFVNDWQNELQSVSKLRTYRSFKSDFNL</sequence>